<feature type="binding site" evidence="19">
    <location>
        <position position="285"/>
    </location>
    <ligand>
        <name>Mg(2+)</name>
        <dbReference type="ChEBI" id="CHEBI:18420"/>
    </ligand>
</feature>
<proteinExistence type="inferred from homology"/>
<evidence type="ECO:0000256" key="5">
    <source>
        <dbReference type="ARBA" id="ARBA00022519"/>
    </source>
</evidence>
<organism evidence="21 22">
    <name type="scientific">Shewanella mangrovi</name>
    <dbReference type="NCBI Taxonomy" id="1515746"/>
    <lineage>
        <taxon>Bacteria</taxon>
        <taxon>Pseudomonadati</taxon>
        <taxon>Pseudomonadota</taxon>
        <taxon>Gammaproteobacteria</taxon>
        <taxon>Alteromonadales</taxon>
        <taxon>Shewanellaceae</taxon>
        <taxon>Shewanella</taxon>
    </lineage>
</organism>
<dbReference type="GO" id="GO:0016740">
    <property type="term" value="F:transferase activity"/>
    <property type="evidence" value="ECO:0007669"/>
    <property type="project" value="UniProtKB-UniRule"/>
</dbReference>
<dbReference type="PANTHER" id="PTHR30040:SF2">
    <property type="entry name" value="FAD:PROTEIN FMN TRANSFERASE"/>
    <property type="match status" value="1"/>
</dbReference>
<dbReference type="PIRSF" id="PIRSF006268">
    <property type="entry name" value="ApbE"/>
    <property type="match status" value="1"/>
</dbReference>
<feature type="chain" id="PRO_5039948894" description="FAD:protein FMN transferase" evidence="20">
    <location>
        <begin position="17"/>
        <end position="330"/>
    </location>
</feature>
<keyword evidence="9 20" id="KW-0732">Signal</keyword>
<evidence type="ECO:0000256" key="17">
    <source>
        <dbReference type="ARBA" id="ARBA00060485"/>
    </source>
</evidence>
<evidence type="ECO:0000313" key="21">
    <source>
        <dbReference type="EMBL" id="KFZ35914.1"/>
    </source>
</evidence>
<keyword evidence="12" id="KW-0472">Membrane</keyword>
<evidence type="ECO:0000256" key="3">
    <source>
        <dbReference type="ARBA" id="ARBA00016337"/>
    </source>
</evidence>
<evidence type="ECO:0000256" key="6">
    <source>
        <dbReference type="ARBA" id="ARBA00022630"/>
    </source>
</evidence>
<dbReference type="STRING" id="1515746.HR45_19315"/>
<reference evidence="21 22" key="1">
    <citation type="submission" date="2014-06" db="EMBL/GenBank/DDBJ databases">
        <title>Shewanella sp. YQH10.</title>
        <authorList>
            <person name="Liu Y."/>
            <person name="Zeng R."/>
        </authorList>
    </citation>
    <scope>NUCLEOTIDE SEQUENCE [LARGE SCALE GENOMIC DNA]</scope>
    <source>
        <strain evidence="21 22">YQH10</strain>
    </source>
</reference>
<evidence type="ECO:0000256" key="13">
    <source>
        <dbReference type="ARBA" id="ARBA00023139"/>
    </source>
</evidence>
<dbReference type="eggNOG" id="COG1477">
    <property type="taxonomic scope" value="Bacteria"/>
</dbReference>
<evidence type="ECO:0000256" key="11">
    <source>
        <dbReference type="ARBA" id="ARBA00022842"/>
    </source>
</evidence>
<evidence type="ECO:0000256" key="16">
    <source>
        <dbReference type="ARBA" id="ARBA00048540"/>
    </source>
</evidence>
<evidence type="ECO:0000256" key="4">
    <source>
        <dbReference type="ARBA" id="ARBA00022475"/>
    </source>
</evidence>
<keyword evidence="6 18" id="KW-0285">Flavoprotein</keyword>
<dbReference type="GO" id="GO:0046872">
    <property type="term" value="F:metal ion binding"/>
    <property type="evidence" value="ECO:0007669"/>
    <property type="project" value="UniProtKB-UniRule"/>
</dbReference>
<gene>
    <name evidence="21" type="ORF">HR45_19315</name>
</gene>
<evidence type="ECO:0000256" key="15">
    <source>
        <dbReference type="ARBA" id="ARBA00031306"/>
    </source>
</evidence>
<feature type="signal peptide" evidence="20">
    <location>
        <begin position="1"/>
        <end position="16"/>
    </location>
</feature>
<dbReference type="SUPFAM" id="SSF143631">
    <property type="entry name" value="ApbE-like"/>
    <property type="match status" value="1"/>
</dbReference>
<accession>A0A094JD05</accession>
<keyword evidence="4" id="KW-1003">Cell membrane</keyword>
<evidence type="ECO:0000256" key="7">
    <source>
        <dbReference type="ARBA" id="ARBA00022679"/>
    </source>
</evidence>
<evidence type="ECO:0000256" key="20">
    <source>
        <dbReference type="SAM" id="SignalP"/>
    </source>
</evidence>
<comment type="similarity">
    <text evidence="1 18">Belongs to the ApbE family.</text>
</comment>
<keyword evidence="7 18" id="KW-0808">Transferase</keyword>
<dbReference type="InterPro" id="IPR003374">
    <property type="entry name" value="ApbE-like_sf"/>
</dbReference>
<dbReference type="FunFam" id="3.10.520.10:FF:000001">
    <property type="entry name" value="FAD:protein FMN transferase"/>
    <property type="match status" value="1"/>
</dbReference>
<keyword evidence="10 18" id="KW-0274">FAD</keyword>
<comment type="cofactor">
    <cofactor evidence="19">
        <name>Mg(2+)</name>
        <dbReference type="ChEBI" id="CHEBI:18420"/>
    </cofactor>
    <cofactor evidence="19">
        <name>Mn(2+)</name>
        <dbReference type="ChEBI" id="CHEBI:29035"/>
    </cofactor>
    <text evidence="19">Magnesium. Can also use manganese.</text>
</comment>
<evidence type="ECO:0000256" key="12">
    <source>
        <dbReference type="ARBA" id="ARBA00023136"/>
    </source>
</evidence>
<dbReference type="Proteomes" id="UP000029264">
    <property type="component" value="Unassembled WGS sequence"/>
</dbReference>
<evidence type="ECO:0000256" key="18">
    <source>
        <dbReference type="PIRNR" id="PIRNR006268"/>
    </source>
</evidence>
<feature type="binding site" evidence="19">
    <location>
        <position position="167"/>
    </location>
    <ligand>
        <name>Mg(2+)</name>
        <dbReference type="ChEBI" id="CHEBI:18420"/>
    </ligand>
</feature>
<dbReference type="RefSeq" id="WP_037445921.1">
    <property type="nucleotide sequence ID" value="NZ_JPEO01000033.1"/>
</dbReference>
<dbReference type="GO" id="GO:0005886">
    <property type="term" value="C:plasma membrane"/>
    <property type="evidence" value="ECO:0007669"/>
    <property type="project" value="UniProtKB-SubCell"/>
</dbReference>
<evidence type="ECO:0000256" key="8">
    <source>
        <dbReference type="ARBA" id="ARBA00022723"/>
    </source>
</evidence>
<evidence type="ECO:0000256" key="10">
    <source>
        <dbReference type="ARBA" id="ARBA00022827"/>
    </source>
</evidence>
<protein>
    <recommendedName>
        <fullName evidence="3 18">FAD:protein FMN transferase</fullName>
        <ecNumber evidence="2 18">2.7.1.180</ecNumber>
    </recommendedName>
    <alternativeName>
        <fullName evidence="15 18">Flavin transferase</fullName>
    </alternativeName>
</protein>
<keyword evidence="5" id="KW-0997">Cell inner membrane</keyword>
<dbReference type="Gene3D" id="3.10.520.10">
    <property type="entry name" value="ApbE-like domains"/>
    <property type="match status" value="1"/>
</dbReference>
<name>A0A094JD05_9GAMM</name>
<feature type="binding site" evidence="19">
    <location>
        <position position="281"/>
    </location>
    <ligand>
        <name>Mg(2+)</name>
        <dbReference type="ChEBI" id="CHEBI:18420"/>
    </ligand>
</feature>
<dbReference type="EC" id="2.7.1.180" evidence="2 18"/>
<keyword evidence="14" id="KW-0449">Lipoprotein</keyword>
<evidence type="ECO:0000256" key="9">
    <source>
        <dbReference type="ARBA" id="ARBA00022729"/>
    </source>
</evidence>
<dbReference type="AlphaFoldDB" id="A0A094JD05"/>
<keyword evidence="8 18" id="KW-0479">Metal-binding</keyword>
<keyword evidence="11 18" id="KW-0460">Magnesium</keyword>
<comment type="catalytic activity">
    <reaction evidence="16 18">
        <text>L-threonyl-[protein] + FAD = FMN-L-threonyl-[protein] + AMP + H(+)</text>
        <dbReference type="Rhea" id="RHEA:36847"/>
        <dbReference type="Rhea" id="RHEA-COMP:11060"/>
        <dbReference type="Rhea" id="RHEA-COMP:11061"/>
        <dbReference type="ChEBI" id="CHEBI:15378"/>
        <dbReference type="ChEBI" id="CHEBI:30013"/>
        <dbReference type="ChEBI" id="CHEBI:57692"/>
        <dbReference type="ChEBI" id="CHEBI:74257"/>
        <dbReference type="ChEBI" id="CHEBI:456215"/>
        <dbReference type="EC" id="2.7.1.180"/>
    </reaction>
</comment>
<keyword evidence="13" id="KW-0564">Palmitate</keyword>
<dbReference type="PANTHER" id="PTHR30040">
    <property type="entry name" value="THIAMINE BIOSYNTHESIS LIPOPROTEIN APBE"/>
    <property type="match status" value="1"/>
</dbReference>
<keyword evidence="22" id="KW-1185">Reference proteome</keyword>
<evidence type="ECO:0000256" key="19">
    <source>
        <dbReference type="PIRSR" id="PIRSR006268-2"/>
    </source>
</evidence>
<evidence type="ECO:0000256" key="2">
    <source>
        <dbReference type="ARBA" id="ARBA00011955"/>
    </source>
</evidence>
<evidence type="ECO:0000313" key="22">
    <source>
        <dbReference type="Proteomes" id="UP000029264"/>
    </source>
</evidence>
<sequence length="330" mass="35953">MMLLAASALLAGCSQAPEVISLSGSTMGTTYHIKVVANDRMPDAQLLQARIDLLLDQVNNQMSTYRPNSELSKFNEAEVSQPVKVSADTLNVIKEGIRLNRLTDGALDITLGPLVNLWGFGPDKRPVKIPTQEAIDAAKQRTGIENIVIDGDQLTKSKANLYVDLSSIAKGFGVDKVAALLQSYQPTGYLVEIGGEIDTKGTKPGGQPWRVAIEQPTEDGRSVQQVIEPGNVGVATSGDYRIYYEEDGERFTHIIDPRTGYPIKHRLASVTVVNDSCMTADGYATAMMVLGTEKSLALAEKEHLAIMLIEKQDDGFKVYYSSAFKPFIKQ</sequence>
<dbReference type="EMBL" id="JPEO01000033">
    <property type="protein sequence ID" value="KFZ35914.1"/>
    <property type="molecule type" value="Genomic_DNA"/>
</dbReference>
<evidence type="ECO:0000256" key="14">
    <source>
        <dbReference type="ARBA" id="ARBA00023288"/>
    </source>
</evidence>
<dbReference type="InterPro" id="IPR024932">
    <property type="entry name" value="ApbE"/>
</dbReference>
<dbReference type="Pfam" id="PF02424">
    <property type="entry name" value="ApbE"/>
    <property type="match status" value="1"/>
</dbReference>
<comment type="caution">
    <text evidence="21">The sequence shown here is derived from an EMBL/GenBank/DDBJ whole genome shotgun (WGS) entry which is preliminary data.</text>
</comment>
<comment type="subcellular location">
    <subcellularLocation>
        <location evidence="17">Cell inner membrane</location>
        <topology evidence="17">Lipid-anchor</topology>
        <orientation evidence="17">Periplasmic side</orientation>
    </subcellularLocation>
</comment>
<evidence type="ECO:0000256" key="1">
    <source>
        <dbReference type="ARBA" id="ARBA00008282"/>
    </source>
</evidence>